<protein>
    <submittedName>
        <fullName evidence="1">Uncharacterized protein</fullName>
    </submittedName>
</protein>
<dbReference type="RefSeq" id="WP_069859593.1">
    <property type="nucleotide sequence ID" value="NZ_BDFE01000017.1"/>
</dbReference>
<organism evidence="1 2">
    <name type="scientific">Desulfoplanes formicivorans</name>
    <dbReference type="NCBI Taxonomy" id="1592317"/>
    <lineage>
        <taxon>Bacteria</taxon>
        <taxon>Pseudomonadati</taxon>
        <taxon>Thermodesulfobacteriota</taxon>
        <taxon>Desulfovibrionia</taxon>
        <taxon>Desulfovibrionales</taxon>
        <taxon>Desulfoplanaceae</taxon>
        <taxon>Desulfoplanes</taxon>
    </lineage>
</organism>
<dbReference type="STRING" id="1592317.DPF_2074"/>
<evidence type="ECO:0000313" key="2">
    <source>
        <dbReference type="Proteomes" id="UP000095200"/>
    </source>
</evidence>
<name>A0A194AJW8_9BACT</name>
<dbReference type="OrthoDB" id="1334607at2"/>
<proteinExistence type="predicted"/>
<sequence length="184" mass="20786">MLDPKQCIVYSGGAQGTEEAFGTMAEKYGLQEVNFSFEGHKISRQRGRRVLTSEELAKKDVSLSYVSKLMNREYSRAPIFRKVLQSICWQIASGREVYVVGTIQEDGTVKGGTGWGAEYAKICNKPLFVFGQRKNAWFKWTKNAWLAAEPPVISHRHIACTGTRFLEENGRQAIEDLFARSFGH</sequence>
<dbReference type="EMBL" id="BDFE01000017">
    <property type="protein sequence ID" value="GAU09351.1"/>
    <property type="molecule type" value="Genomic_DNA"/>
</dbReference>
<comment type="caution">
    <text evidence="1">The sequence shown here is derived from an EMBL/GenBank/DDBJ whole genome shotgun (WGS) entry which is preliminary data.</text>
</comment>
<keyword evidence="2" id="KW-1185">Reference proteome</keyword>
<dbReference type="Proteomes" id="UP000095200">
    <property type="component" value="Unassembled WGS sequence"/>
</dbReference>
<accession>A0A194AJW8</accession>
<evidence type="ECO:0000313" key="1">
    <source>
        <dbReference type="EMBL" id="GAU09351.1"/>
    </source>
</evidence>
<dbReference type="AlphaFoldDB" id="A0A194AJW8"/>
<gene>
    <name evidence="1" type="ORF">DPF_2074</name>
</gene>
<reference evidence="2" key="1">
    <citation type="submission" date="2016-06" db="EMBL/GenBank/DDBJ databases">
        <title>Draft genome sequence of Desulfoplanes formicivorans strain Pf12B.</title>
        <authorList>
            <person name="Watanabe M."/>
            <person name="Kojima H."/>
            <person name="Fukui M."/>
        </authorList>
    </citation>
    <scope>NUCLEOTIDE SEQUENCE [LARGE SCALE GENOMIC DNA]</scope>
    <source>
        <strain evidence="2">Pf12B</strain>
    </source>
</reference>